<evidence type="ECO:0000256" key="4">
    <source>
        <dbReference type="ARBA" id="ARBA00022692"/>
    </source>
</evidence>
<feature type="transmembrane region" description="Helical" evidence="10">
    <location>
        <begin position="76"/>
        <end position="98"/>
    </location>
</feature>
<protein>
    <recommendedName>
        <fullName evidence="13">Large-conductance mechanosensitive channel</fullName>
    </recommendedName>
</protein>
<keyword evidence="5 10" id="KW-1133">Transmembrane helix</keyword>
<gene>
    <name evidence="11" type="ORF">GCM10009827_043220</name>
</gene>
<dbReference type="Proteomes" id="UP001501470">
    <property type="component" value="Unassembled WGS sequence"/>
</dbReference>
<dbReference type="Pfam" id="PF01741">
    <property type="entry name" value="MscL"/>
    <property type="match status" value="1"/>
</dbReference>
<proteinExistence type="predicted"/>
<keyword evidence="8" id="KW-0407">Ion channel</keyword>
<evidence type="ECO:0000256" key="10">
    <source>
        <dbReference type="SAM" id="Phobius"/>
    </source>
</evidence>
<evidence type="ECO:0000313" key="11">
    <source>
        <dbReference type="EMBL" id="GAA1522400.1"/>
    </source>
</evidence>
<evidence type="ECO:0000256" key="3">
    <source>
        <dbReference type="ARBA" id="ARBA00022475"/>
    </source>
</evidence>
<dbReference type="PANTHER" id="PTHR30266:SF2">
    <property type="entry name" value="LARGE-CONDUCTANCE MECHANOSENSITIVE CHANNEL"/>
    <property type="match status" value="1"/>
</dbReference>
<dbReference type="PANTHER" id="PTHR30266">
    <property type="entry name" value="MECHANOSENSITIVE CHANNEL MSCL"/>
    <property type="match status" value="1"/>
</dbReference>
<feature type="compositionally biased region" description="Low complexity" evidence="9">
    <location>
        <begin position="193"/>
        <end position="203"/>
    </location>
</feature>
<dbReference type="Gene3D" id="1.10.1200.120">
    <property type="entry name" value="Large-conductance mechanosensitive channel, MscL, domain 1"/>
    <property type="match status" value="1"/>
</dbReference>
<keyword evidence="7 10" id="KW-0472">Membrane</keyword>
<keyword evidence="12" id="KW-1185">Reference proteome</keyword>
<organism evidence="11 12">
    <name type="scientific">Dactylosporangium maewongense</name>
    <dbReference type="NCBI Taxonomy" id="634393"/>
    <lineage>
        <taxon>Bacteria</taxon>
        <taxon>Bacillati</taxon>
        <taxon>Actinomycetota</taxon>
        <taxon>Actinomycetes</taxon>
        <taxon>Micromonosporales</taxon>
        <taxon>Micromonosporaceae</taxon>
        <taxon>Dactylosporangium</taxon>
    </lineage>
</organism>
<reference evidence="11 12" key="1">
    <citation type="journal article" date="2019" name="Int. J. Syst. Evol. Microbiol.">
        <title>The Global Catalogue of Microorganisms (GCM) 10K type strain sequencing project: providing services to taxonomists for standard genome sequencing and annotation.</title>
        <authorList>
            <consortium name="The Broad Institute Genomics Platform"/>
            <consortium name="The Broad Institute Genome Sequencing Center for Infectious Disease"/>
            <person name="Wu L."/>
            <person name="Ma J."/>
        </authorList>
    </citation>
    <scope>NUCLEOTIDE SEQUENCE [LARGE SCALE GENOMIC DNA]</scope>
    <source>
        <strain evidence="11 12">JCM 15933</strain>
    </source>
</reference>
<keyword evidence="4 10" id="KW-0812">Transmembrane</keyword>
<evidence type="ECO:0008006" key="13">
    <source>
        <dbReference type="Google" id="ProtNLM"/>
    </source>
</evidence>
<evidence type="ECO:0000256" key="9">
    <source>
        <dbReference type="SAM" id="MobiDB-lite"/>
    </source>
</evidence>
<keyword evidence="2" id="KW-0813">Transport</keyword>
<dbReference type="InterPro" id="IPR001185">
    <property type="entry name" value="MS_channel"/>
</dbReference>
<comment type="subcellular location">
    <subcellularLocation>
        <location evidence="1">Membrane</location>
        <topology evidence="1">Multi-pass membrane protein</topology>
    </subcellularLocation>
</comment>
<evidence type="ECO:0000256" key="7">
    <source>
        <dbReference type="ARBA" id="ARBA00023136"/>
    </source>
</evidence>
<dbReference type="InterPro" id="IPR036019">
    <property type="entry name" value="MscL_channel"/>
</dbReference>
<evidence type="ECO:0000256" key="2">
    <source>
        <dbReference type="ARBA" id="ARBA00022448"/>
    </source>
</evidence>
<accession>A0ABN2ANX0</accession>
<name>A0ABN2ANX0_9ACTN</name>
<keyword evidence="3" id="KW-1003">Cell membrane</keyword>
<evidence type="ECO:0000313" key="12">
    <source>
        <dbReference type="Proteomes" id="UP001501470"/>
    </source>
</evidence>
<evidence type="ECO:0000256" key="8">
    <source>
        <dbReference type="ARBA" id="ARBA00023303"/>
    </source>
</evidence>
<dbReference type="SUPFAM" id="SSF81330">
    <property type="entry name" value="Gated mechanosensitive channel"/>
    <property type="match status" value="1"/>
</dbReference>
<comment type="caution">
    <text evidence="11">The sequence shown here is derived from an EMBL/GenBank/DDBJ whole genome shotgun (WGS) entry which is preliminary data.</text>
</comment>
<dbReference type="NCBIfam" id="TIGR00220">
    <property type="entry name" value="mscL"/>
    <property type="match status" value="1"/>
</dbReference>
<keyword evidence="6" id="KW-0406">Ion transport</keyword>
<evidence type="ECO:0000256" key="5">
    <source>
        <dbReference type="ARBA" id="ARBA00022989"/>
    </source>
</evidence>
<dbReference type="InterPro" id="IPR037673">
    <property type="entry name" value="MSC/AndL"/>
</dbReference>
<dbReference type="RefSeq" id="WP_344503799.1">
    <property type="nucleotide sequence ID" value="NZ_BAAAQD010000008.1"/>
</dbReference>
<evidence type="ECO:0000256" key="6">
    <source>
        <dbReference type="ARBA" id="ARBA00023065"/>
    </source>
</evidence>
<feature type="region of interest" description="Disordered" evidence="9">
    <location>
        <begin position="159"/>
        <end position="238"/>
    </location>
</feature>
<feature type="transmembrane region" description="Helical" evidence="10">
    <location>
        <begin position="12"/>
        <end position="34"/>
    </location>
</feature>
<sequence length="238" mass="25691">MRKLWAEFKAIAIGGSVLDLALGFIIGSAFATLVQSFVTNLFLQAVAAVVGEPDFQQLKITLHRTPIKYGVFLNDLLQFLLLAVALFVIIKFMTWIGVERGRSLDQRQCPFCYDRVPAAALICRSCGQQLVEDLPTLAQAEFLQDEREARRWPTLPALPPIVIPRRRPPTGRPPASEPPVDEPPVDEPPVNEPPVNDATAGEPPAGGGASASGDETPAGRSGASATPAQQPPPRRRDG</sequence>
<dbReference type="EMBL" id="BAAAQD010000008">
    <property type="protein sequence ID" value="GAA1522400.1"/>
    <property type="molecule type" value="Genomic_DNA"/>
</dbReference>
<evidence type="ECO:0000256" key="1">
    <source>
        <dbReference type="ARBA" id="ARBA00004141"/>
    </source>
</evidence>